<feature type="domain" description="WAP" evidence="3">
    <location>
        <begin position="303"/>
        <end position="349"/>
    </location>
</feature>
<sequence length="350" mass="37212">MGQKFLCYLYLLLLTTVSKAQRKPGDCPKPLPIPVCEKTCFNDSKCSGTAKCCRTDCNGSVCVEAYRPHPVITRNKLGYCPPRLSIPECRATCQEDHQCSGEAKCCKTDCNGYVCIDPIFNLPPPSGAKPGFCPKRLNIPVCQEICVIDDQCASDGKCCKTDCGGAVCVQPKMETVTQLAIAAQQKPGRCPGRLNIPVCTEACDGDHQCAGDAKCCRTNCYGLVCVDPILDTAPPASQKPGSCPPRLKLSICTATCANDYSCSGNTKCCHTECGGTVCTQPNAEAIAPPPPPPLPQSPPSPPDNSKQQCPASPSGPWVCTSTCSSDKDCRGKRKCCKNRCGAHVCTKLSN</sequence>
<proteinExistence type="predicted"/>
<dbReference type="InterPro" id="IPR008197">
    <property type="entry name" value="WAP_dom"/>
</dbReference>
<evidence type="ECO:0000256" key="1">
    <source>
        <dbReference type="SAM" id="MobiDB-lite"/>
    </source>
</evidence>
<feature type="compositionally biased region" description="Pro residues" evidence="1">
    <location>
        <begin position="287"/>
        <end position="302"/>
    </location>
</feature>
<dbReference type="OrthoDB" id="6060011at2759"/>
<dbReference type="PANTHER" id="PTHR19441:SF95">
    <property type="entry name" value="PERLWAPIN ISOFORM X1"/>
    <property type="match status" value="1"/>
</dbReference>
<name>A0A5N4ATZ7_PHOPY</name>
<protein>
    <recommendedName>
        <fullName evidence="3">WAP domain-containing protein</fullName>
    </recommendedName>
</protein>
<keyword evidence="5" id="KW-1185">Reference proteome</keyword>
<dbReference type="GO" id="GO:0004867">
    <property type="term" value="F:serine-type endopeptidase inhibitor activity"/>
    <property type="evidence" value="ECO:0007669"/>
    <property type="project" value="TreeGrafter"/>
</dbReference>
<reference evidence="4 5" key="1">
    <citation type="journal article" date="2018" name="Elife">
        <title>Firefly genomes illuminate parallel origins of bioluminescence in beetles.</title>
        <authorList>
            <person name="Fallon T.R."/>
            <person name="Lower S.E."/>
            <person name="Chang C.H."/>
            <person name="Bessho-Uehara M."/>
            <person name="Martin G.J."/>
            <person name="Bewick A.J."/>
            <person name="Behringer M."/>
            <person name="Debat H.J."/>
            <person name="Wong I."/>
            <person name="Day J.C."/>
            <person name="Suvorov A."/>
            <person name="Silva C.J."/>
            <person name="Stanger-Hall K.F."/>
            <person name="Hall D.W."/>
            <person name="Schmitz R.J."/>
            <person name="Nelson D.R."/>
            <person name="Lewis S.M."/>
            <person name="Shigenobu S."/>
            <person name="Bybee S.M."/>
            <person name="Larracuente A.M."/>
            <person name="Oba Y."/>
            <person name="Weng J.K."/>
        </authorList>
    </citation>
    <scope>NUCLEOTIDE SEQUENCE [LARGE SCALE GENOMIC DNA]</scope>
    <source>
        <strain evidence="4">1611_PpyrPB1</strain>
        <tissue evidence="4">Whole body</tissue>
    </source>
</reference>
<feature type="region of interest" description="Disordered" evidence="1">
    <location>
        <begin position="287"/>
        <end position="317"/>
    </location>
</feature>
<feature type="chain" id="PRO_5024457942" description="WAP domain-containing protein" evidence="2">
    <location>
        <begin position="21"/>
        <end position="350"/>
    </location>
</feature>
<gene>
    <name evidence="4" type="ORF">PPYR_06560</name>
</gene>
<feature type="domain" description="WAP" evidence="3">
    <location>
        <begin position="20"/>
        <end position="66"/>
    </location>
</feature>
<feature type="domain" description="WAP" evidence="3">
    <location>
        <begin position="236"/>
        <end position="282"/>
    </location>
</feature>
<dbReference type="Pfam" id="PF00095">
    <property type="entry name" value="WAP"/>
    <property type="match status" value="6"/>
</dbReference>
<dbReference type="Proteomes" id="UP000327044">
    <property type="component" value="Unassembled WGS sequence"/>
</dbReference>
<evidence type="ECO:0000313" key="4">
    <source>
        <dbReference type="EMBL" id="KAB0800821.1"/>
    </source>
</evidence>
<feature type="signal peptide" evidence="2">
    <location>
        <begin position="1"/>
        <end position="20"/>
    </location>
</feature>
<keyword evidence="2" id="KW-0732">Signal</keyword>
<accession>A0A5N4ATZ7</accession>
<feature type="domain" description="WAP" evidence="3">
    <location>
        <begin position="73"/>
        <end position="119"/>
    </location>
</feature>
<dbReference type="EMBL" id="VVIM01000004">
    <property type="protein sequence ID" value="KAB0800821.1"/>
    <property type="molecule type" value="Genomic_DNA"/>
</dbReference>
<dbReference type="InterPro" id="IPR050514">
    <property type="entry name" value="WAP_four-disulfide_core"/>
</dbReference>
<dbReference type="SUPFAM" id="SSF57256">
    <property type="entry name" value="Elafin-like"/>
    <property type="match status" value="6"/>
</dbReference>
<dbReference type="InterPro" id="IPR036645">
    <property type="entry name" value="Elafin-like_sf"/>
</dbReference>
<evidence type="ECO:0000313" key="5">
    <source>
        <dbReference type="Proteomes" id="UP000327044"/>
    </source>
</evidence>
<dbReference type="PANTHER" id="PTHR19441">
    <property type="entry name" value="WHEY ACDIC PROTEIN WAP"/>
    <property type="match status" value="1"/>
</dbReference>
<comment type="caution">
    <text evidence="4">The sequence shown here is derived from an EMBL/GenBank/DDBJ whole genome shotgun (WGS) entry which is preliminary data.</text>
</comment>
<feature type="domain" description="WAP" evidence="3">
    <location>
        <begin position="126"/>
        <end position="172"/>
    </location>
</feature>
<dbReference type="InParanoid" id="A0A5N4ATZ7"/>
<evidence type="ECO:0000259" key="3">
    <source>
        <dbReference type="PROSITE" id="PS51390"/>
    </source>
</evidence>
<dbReference type="SMART" id="SM00217">
    <property type="entry name" value="WAP"/>
    <property type="match status" value="6"/>
</dbReference>
<dbReference type="PROSITE" id="PS51390">
    <property type="entry name" value="WAP"/>
    <property type="match status" value="6"/>
</dbReference>
<organism evidence="4 5">
    <name type="scientific">Photinus pyralis</name>
    <name type="common">Common eastern firefly</name>
    <name type="synonym">Lampyris pyralis</name>
    <dbReference type="NCBI Taxonomy" id="7054"/>
    <lineage>
        <taxon>Eukaryota</taxon>
        <taxon>Metazoa</taxon>
        <taxon>Ecdysozoa</taxon>
        <taxon>Arthropoda</taxon>
        <taxon>Hexapoda</taxon>
        <taxon>Insecta</taxon>
        <taxon>Pterygota</taxon>
        <taxon>Neoptera</taxon>
        <taxon>Endopterygota</taxon>
        <taxon>Coleoptera</taxon>
        <taxon>Polyphaga</taxon>
        <taxon>Elateriformia</taxon>
        <taxon>Elateroidea</taxon>
        <taxon>Lampyridae</taxon>
        <taxon>Lampyrinae</taxon>
        <taxon>Photinus</taxon>
    </lineage>
</organism>
<dbReference type="Gene3D" id="4.10.75.10">
    <property type="entry name" value="Elafin-like"/>
    <property type="match status" value="6"/>
</dbReference>
<feature type="domain" description="WAP" evidence="3">
    <location>
        <begin position="183"/>
        <end position="229"/>
    </location>
</feature>
<dbReference type="AlphaFoldDB" id="A0A5N4ATZ7"/>
<dbReference type="GO" id="GO:0005615">
    <property type="term" value="C:extracellular space"/>
    <property type="evidence" value="ECO:0007669"/>
    <property type="project" value="TreeGrafter"/>
</dbReference>
<evidence type="ECO:0000256" key="2">
    <source>
        <dbReference type="SAM" id="SignalP"/>
    </source>
</evidence>